<dbReference type="Proteomes" id="UP000799324">
    <property type="component" value="Unassembled WGS sequence"/>
</dbReference>
<accession>A0A6A6T5X3</accession>
<feature type="region of interest" description="Disordered" evidence="1">
    <location>
        <begin position="909"/>
        <end position="954"/>
    </location>
</feature>
<evidence type="ECO:0000313" key="2">
    <source>
        <dbReference type="EMBL" id="KAF2653944.1"/>
    </source>
</evidence>
<dbReference type="EMBL" id="MU004372">
    <property type="protein sequence ID" value="KAF2653944.1"/>
    <property type="molecule type" value="Genomic_DNA"/>
</dbReference>
<evidence type="ECO:0000256" key="1">
    <source>
        <dbReference type="SAM" id="MobiDB-lite"/>
    </source>
</evidence>
<gene>
    <name evidence="2" type="ORF">K491DRAFT_495044</name>
</gene>
<feature type="region of interest" description="Disordered" evidence="1">
    <location>
        <begin position="735"/>
        <end position="765"/>
    </location>
</feature>
<reference evidence="2" key="1">
    <citation type="journal article" date="2020" name="Stud. Mycol.">
        <title>101 Dothideomycetes genomes: a test case for predicting lifestyles and emergence of pathogens.</title>
        <authorList>
            <person name="Haridas S."/>
            <person name="Albert R."/>
            <person name="Binder M."/>
            <person name="Bloem J."/>
            <person name="Labutti K."/>
            <person name="Salamov A."/>
            <person name="Andreopoulos B."/>
            <person name="Baker S."/>
            <person name="Barry K."/>
            <person name="Bills G."/>
            <person name="Bluhm B."/>
            <person name="Cannon C."/>
            <person name="Castanera R."/>
            <person name="Culley D."/>
            <person name="Daum C."/>
            <person name="Ezra D."/>
            <person name="Gonzalez J."/>
            <person name="Henrissat B."/>
            <person name="Kuo A."/>
            <person name="Liang C."/>
            <person name="Lipzen A."/>
            <person name="Lutzoni F."/>
            <person name="Magnuson J."/>
            <person name="Mondo S."/>
            <person name="Nolan M."/>
            <person name="Ohm R."/>
            <person name="Pangilinan J."/>
            <person name="Park H.-J."/>
            <person name="Ramirez L."/>
            <person name="Alfaro M."/>
            <person name="Sun H."/>
            <person name="Tritt A."/>
            <person name="Yoshinaga Y."/>
            <person name="Zwiers L.-H."/>
            <person name="Turgeon B."/>
            <person name="Goodwin S."/>
            <person name="Spatafora J."/>
            <person name="Crous P."/>
            <person name="Grigoriev I."/>
        </authorList>
    </citation>
    <scope>NUCLEOTIDE SEQUENCE</scope>
    <source>
        <strain evidence="2">CBS 122681</strain>
    </source>
</reference>
<protein>
    <submittedName>
        <fullName evidence="2">Uncharacterized protein</fullName>
    </submittedName>
</protein>
<dbReference type="PANTHER" id="PTHR23159">
    <property type="entry name" value="CENTROSOMAL PROTEIN 2"/>
    <property type="match status" value="1"/>
</dbReference>
<keyword evidence="3" id="KW-1185">Reference proteome</keyword>
<sequence length="1097" mass="123597">MADLQQELSVEITRIIGCPWSPSLTKLASLLERAGDDTICECLRDRPPCAIARLAGVVADQLAQHAHTVRVLQGFCHSLDFREHFLQQCPGALDALLIKANTSQHAFEEVSRCFSLPTGAIEATPSSWWTFSRCQPLGTFVSLLKLIPAQYSQSCCQLLSAPLPEGVVLPASTQAFFLRVFETAPSVLRLKQIYAMLDGACSQLLSCLSADARQSFDEELHHIICKTCVRNDLRLWLYAFGVAVLIERLNDSVHHEWRTKSGQKLFGSLKNVHKTLQLTYLNVVWVFNKDCDISAYEAAEGIRIATRVILPVDKSTREKWPTSDRIARGIFPKLPEKVLRENIDPVVQIEALCFYATIAGEDNLPADIVAQYEATLLELSRLQMNMDKLRETLSDSLPVYAPQLKPSTICQLLAQILHSSASTTNTQDLCSATVLVEQMAALIPRHEHVRRHMLAALSSDQFQGHIASFLECDPGHDAVGPESPGCQTTIKIMRRKLMASTISMLLTLALTVQPTEPRLPGTLAIALIKKQQRLPQLPNACMHNKANMPPAVAFFEQASTPSTGSLRQNWKDRLCKELEMQNLYQRDSIIRSVAQVCHDLEDRCDTVEEPLRLEQAKVRDLTNQVDELREEVDSLQTKATDQQFRQEGLEVDYANVEEEKSELVSRLASLEAKFDHAKRKADDKLRAAREEFDAKESKLESTVTDREKEMHLYSVRIAEMDTRISQLQDEVHAKEREVELRSDSQDKLRSELGESRQALEAERSTVSQQMEEIAKLQEAGNELEHQLSCSKNEVTTLTDQYTEISTRYRALEASSRQELQDMEAQCEQELDSAATKASEEYEKLHGQLQDALHNTEQVNSAYEQTRRDLESAQTAITSLEVKVQHLSKDCAEKEEELEELRPIQKAILAMRPQGRNRQQLNDLDRPQKTPRQTRRRKSTRHPEEDLHTQVSGDVQGITHTAMESVANASFSSSDSFSRTPKRQKPRPTFKIPAMHTPHGQKLGVVPKLLSHRSAHAKRPALRAVSPNRRHTTVGVAFEQIEEKEGGEKKRSSLHLYQQGSFDMDNFLASTPMPFTPGHIVSGTGREPTEEQEETTEL</sequence>
<dbReference type="Gene3D" id="1.10.287.1490">
    <property type="match status" value="1"/>
</dbReference>
<feature type="compositionally biased region" description="Basic and acidic residues" evidence="1">
    <location>
        <begin position="735"/>
        <end position="763"/>
    </location>
</feature>
<dbReference type="PANTHER" id="PTHR23159:SF60">
    <property type="entry name" value="SPINDLE ASSEMBLY ABNORMAL PROTEIN 4"/>
    <property type="match status" value="1"/>
</dbReference>
<name>A0A6A6T5X3_9PLEO</name>
<dbReference type="AlphaFoldDB" id="A0A6A6T5X3"/>
<dbReference type="OrthoDB" id="5332870at2759"/>
<proteinExistence type="predicted"/>
<feature type="region of interest" description="Disordered" evidence="1">
    <location>
        <begin position="968"/>
        <end position="999"/>
    </location>
</feature>
<evidence type="ECO:0000313" key="3">
    <source>
        <dbReference type="Proteomes" id="UP000799324"/>
    </source>
</evidence>
<feature type="region of interest" description="Disordered" evidence="1">
    <location>
        <begin position="1067"/>
        <end position="1097"/>
    </location>
</feature>
<organism evidence="2 3">
    <name type="scientific">Lophiostoma macrostomum CBS 122681</name>
    <dbReference type="NCBI Taxonomy" id="1314788"/>
    <lineage>
        <taxon>Eukaryota</taxon>
        <taxon>Fungi</taxon>
        <taxon>Dikarya</taxon>
        <taxon>Ascomycota</taxon>
        <taxon>Pezizomycotina</taxon>
        <taxon>Dothideomycetes</taxon>
        <taxon>Pleosporomycetidae</taxon>
        <taxon>Pleosporales</taxon>
        <taxon>Lophiostomataceae</taxon>
        <taxon>Lophiostoma</taxon>
    </lineage>
</organism>